<organism evidence="1 2">
    <name type="scientific">Tunturiibacter gelidiferens</name>
    <dbReference type="NCBI Taxonomy" id="3069689"/>
    <lineage>
        <taxon>Bacteria</taxon>
        <taxon>Pseudomonadati</taxon>
        <taxon>Acidobacteriota</taxon>
        <taxon>Terriglobia</taxon>
        <taxon>Terriglobales</taxon>
        <taxon>Acidobacteriaceae</taxon>
        <taxon>Tunturiibacter</taxon>
    </lineage>
</organism>
<gene>
    <name evidence="1" type="ORF">HDF14_003058</name>
</gene>
<dbReference type="AlphaFoldDB" id="A0A9X0U4X8"/>
<reference evidence="1 2" key="1">
    <citation type="submission" date="2020-08" db="EMBL/GenBank/DDBJ databases">
        <title>Genomic Encyclopedia of Type Strains, Phase IV (KMG-V): Genome sequencing to study the core and pangenomes of soil and plant-associated prokaryotes.</title>
        <authorList>
            <person name="Whitman W."/>
        </authorList>
    </citation>
    <scope>NUCLEOTIDE SEQUENCE [LARGE SCALE GENOMIC DNA]</scope>
    <source>
        <strain evidence="1 2">X5P2</strain>
    </source>
</reference>
<evidence type="ECO:0000313" key="1">
    <source>
        <dbReference type="EMBL" id="MBB5329440.1"/>
    </source>
</evidence>
<keyword evidence="2" id="KW-1185">Reference proteome</keyword>
<accession>A0A9X0U4X8</accession>
<protein>
    <submittedName>
        <fullName evidence="1">Uncharacterized protein</fullName>
    </submittedName>
</protein>
<name>A0A9X0U4X8_9BACT</name>
<dbReference type="EMBL" id="JACHEB010000006">
    <property type="protein sequence ID" value="MBB5329440.1"/>
    <property type="molecule type" value="Genomic_DNA"/>
</dbReference>
<evidence type="ECO:0000313" key="2">
    <source>
        <dbReference type="Proteomes" id="UP000535182"/>
    </source>
</evidence>
<proteinExistence type="predicted"/>
<sequence length="51" mass="5740">MRAVDYDCAGVMIVNEIKLGNEVKPACVAALHRSDTTMKVVYGVTRYRTHR</sequence>
<comment type="caution">
    <text evidence="1">The sequence shown here is derived from an EMBL/GenBank/DDBJ whole genome shotgun (WGS) entry which is preliminary data.</text>
</comment>
<dbReference type="Proteomes" id="UP000535182">
    <property type="component" value="Unassembled WGS sequence"/>
</dbReference>